<evidence type="ECO:0008006" key="4">
    <source>
        <dbReference type="Google" id="ProtNLM"/>
    </source>
</evidence>
<organism evidence="2 3">
    <name type="scientific">Candidatus Thiodiazotropha taylori</name>
    <dbReference type="NCBI Taxonomy" id="2792791"/>
    <lineage>
        <taxon>Bacteria</taxon>
        <taxon>Pseudomonadati</taxon>
        <taxon>Pseudomonadota</taxon>
        <taxon>Gammaproteobacteria</taxon>
        <taxon>Chromatiales</taxon>
        <taxon>Sedimenticolaceae</taxon>
        <taxon>Candidatus Thiodiazotropha</taxon>
    </lineage>
</organism>
<evidence type="ECO:0000256" key="1">
    <source>
        <dbReference type="SAM" id="MobiDB-lite"/>
    </source>
</evidence>
<name>A0A9E4N3K6_9GAMM</name>
<protein>
    <recommendedName>
        <fullName evidence="4">Sigma factor for late transcription</fullName>
    </recommendedName>
</protein>
<feature type="compositionally biased region" description="Basic and acidic residues" evidence="1">
    <location>
        <begin position="177"/>
        <end position="195"/>
    </location>
</feature>
<sequence>MTRTRQKPGDKHYVNNKEFTLALDEYSRACRAAEEEERQPPQMSNYLGESIMKMAERLSHTQRFRGYPYRDEMVNNGVLAAVKYAHKFNGDKFDNGFAYVTQIIFSHFVITIKNEKKKYETNLKLIQQAEVGVMGNEEFAQMSDAHARSIADQKLNDMEVAKTPSKGGRGFGLKTGYTKEERENYKGGTPLKRDE</sequence>
<reference evidence="2" key="1">
    <citation type="journal article" date="2021" name="Proc. Natl. Acad. Sci. U.S.A.">
        <title>Global biogeography of chemosynthetic symbionts reveals both localized and globally distributed symbiont groups. .</title>
        <authorList>
            <person name="Osvatic J.T."/>
            <person name="Wilkins L.G.E."/>
            <person name="Leibrecht L."/>
            <person name="Leray M."/>
            <person name="Zauner S."/>
            <person name="Polzin J."/>
            <person name="Camacho Y."/>
            <person name="Gros O."/>
            <person name="van Gils J.A."/>
            <person name="Eisen J.A."/>
            <person name="Petersen J.M."/>
            <person name="Yuen B."/>
        </authorList>
    </citation>
    <scope>NUCLEOTIDE SEQUENCE</scope>
    <source>
        <strain evidence="2">MAGclacostrist064TRANS</strain>
    </source>
</reference>
<dbReference type="AlphaFoldDB" id="A0A9E4N3K6"/>
<feature type="region of interest" description="Disordered" evidence="1">
    <location>
        <begin position="161"/>
        <end position="195"/>
    </location>
</feature>
<proteinExistence type="predicted"/>
<gene>
    <name evidence="2" type="ORF">JAZ07_01225</name>
</gene>
<evidence type="ECO:0000313" key="2">
    <source>
        <dbReference type="EMBL" id="MCG7944948.1"/>
    </source>
</evidence>
<evidence type="ECO:0000313" key="3">
    <source>
        <dbReference type="Proteomes" id="UP000886667"/>
    </source>
</evidence>
<dbReference type="Proteomes" id="UP000886667">
    <property type="component" value="Unassembled WGS sequence"/>
</dbReference>
<comment type="caution">
    <text evidence="2">The sequence shown here is derived from an EMBL/GenBank/DDBJ whole genome shotgun (WGS) entry which is preliminary data.</text>
</comment>
<accession>A0A9E4N3K6</accession>
<dbReference type="EMBL" id="JAEPCM010000016">
    <property type="protein sequence ID" value="MCG7944948.1"/>
    <property type="molecule type" value="Genomic_DNA"/>
</dbReference>